<dbReference type="RefSeq" id="XP_041220198.1">
    <property type="nucleotide sequence ID" value="XM_041368050.1"/>
</dbReference>
<gene>
    <name evidence="1" type="ORF">F5891DRAFT_1195063</name>
</gene>
<protein>
    <submittedName>
        <fullName evidence="1">Uncharacterized protein</fullName>
    </submittedName>
</protein>
<organism evidence="1 2">
    <name type="scientific">Suillus fuscotomentosus</name>
    <dbReference type="NCBI Taxonomy" id="1912939"/>
    <lineage>
        <taxon>Eukaryota</taxon>
        <taxon>Fungi</taxon>
        <taxon>Dikarya</taxon>
        <taxon>Basidiomycota</taxon>
        <taxon>Agaricomycotina</taxon>
        <taxon>Agaricomycetes</taxon>
        <taxon>Agaricomycetidae</taxon>
        <taxon>Boletales</taxon>
        <taxon>Suillineae</taxon>
        <taxon>Suillaceae</taxon>
        <taxon>Suillus</taxon>
    </lineage>
</organism>
<dbReference type="EMBL" id="JABBWK010000077">
    <property type="protein sequence ID" value="KAG1894622.1"/>
    <property type="molecule type" value="Genomic_DNA"/>
</dbReference>
<evidence type="ECO:0000313" key="1">
    <source>
        <dbReference type="EMBL" id="KAG1894622.1"/>
    </source>
</evidence>
<dbReference type="AlphaFoldDB" id="A0AAD4DVF3"/>
<dbReference type="GeneID" id="64662348"/>
<proteinExistence type="predicted"/>
<accession>A0AAD4DVF3</accession>
<dbReference type="Proteomes" id="UP001195769">
    <property type="component" value="Unassembled WGS sequence"/>
</dbReference>
<comment type="caution">
    <text evidence="1">The sequence shown here is derived from an EMBL/GenBank/DDBJ whole genome shotgun (WGS) entry which is preliminary data.</text>
</comment>
<evidence type="ECO:0000313" key="2">
    <source>
        <dbReference type="Proteomes" id="UP001195769"/>
    </source>
</evidence>
<reference evidence="1" key="1">
    <citation type="journal article" date="2020" name="New Phytol.">
        <title>Comparative genomics reveals dynamic genome evolution in host specialist ectomycorrhizal fungi.</title>
        <authorList>
            <person name="Lofgren L.A."/>
            <person name="Nguyen N.H."/>
            <person name="Vilgalys R."/>
            <person name="Ruytinx J."/>
            <person name="Liao H.L."/>
            <person name="Branco S."/>
            <person name="Kuo A."/>
            <person name="LaButti K."/>
            <person name="Lipzen A."/>
            <person name="Andreopoulos W."/>
            <person name="Pangilinan J."/>
            <person name="Riley R."/>
            <person name="Hundley H."/>
            <person name="Na H."/>
            <person name="Barry K."/>
            <person name="Grigoriev I.V."/>
            <person name="Stajich J.E."/>
            <person name="Kennedy P.G."/>
        </authorList>
    </citation>
    <scope>NUCLEOTIDE SEQUENCE</scope>
    <source>
        <strain evidence="1">FC203</strain>
    </source>
</reference>
<sequence>MQQTVLPGFIYPPIFIFVPAAGEVAQLSFNSIDEPFHGFSNLLFLGYTAHEGQLSPVYWPQEHIHLTDASHAIMNHIGYLATGSDKLYDIYEIREGGSTFLRNISSLFCKGNITKREASPIWALNMLQKIHNIPFHEATFPLGFSPPPPSPFIAVEPPPQLLCLAAVTSLYPSLDLDYESTGRGITASIYGATTVKEEDIIIPSALEDYHFAGQAPSFHLKLSWTNESRGEVLDSAQKQSLKVSLANSSWAKPL</sequence>
<keyword evidence="2" id="KW-1185">Reference proteome</keyword>
<name>A0AAD4DVF3_9AGAM</name>